<feature type="region of interest" description="Disordered" evidence="6">
    <location>
        <begin position="221"/>
        <end position="241"/>
    </location>
</feature>
<dbReference type="CDD" id="cd00540">
    <property type="entry name" value="AAG"/>
    <property type="match status" value="1"/>
</dbReference>
<feature type="compositionally biased region" description="Low complexity" evidence="6">
    <location>
        <begin position="226"/>
        <end position="241"/>
    </location>
</feature>
<gene>
    <name evidence="7" type="ORF">SAMN06309945_1506</name>
</gene>
<feature type="region of interest" description="Disordered" evidence="6">
    <location>
        <begin position="152"/>
        <end position="207"/>
    </location>
</feature>
<dbReference type="OrthoDB" id="9794313at2"/>
<dbReference type="NCBIfam" id="TIGR00567">
    <property type="entry name" value="3mg"/>
    <property type="match status" value="1"/>
</dbReference>
<dbReference type="STRING" id="123320.SAMN06309945_1506"/>
<protein>
    <recommendedName>
        <fullName evidence="5">Putative 3-methyladenine DNA glycosylase</fullName>
        <ecNumber evidence="5">3.2.2.-</ecNumber>
    </recommendedName>
</protein>
<dbReference type="EMBL" id="FUZP01000001">
    <property type="protein sequence ID" value="SKC50306.1"/>
    <property type="molecule type" value="Genomic_DNA"/>
</dbReference>
<reference evidence="7 8" key="1">
    <citation type="submission" date="2017-02" db="EMBL/GenBank/DDBJ databases">
        <authorList>
            <person name="Peterson S.W."/>
        </authorList>
    </citation>
    <scope>NUCLEOTIDE SEQUENCE [LARGE SCALE GENOMIC DNA]</scope>
    <source>
        <strain evidence="7 8">VKM Ac-2059</strain>
    </source>
</reference>
<comment type="similarity">
    <text evidence="1 5">Belongs to the DNA glycosylase MPG family.</text>
</comment>
<dbReference type="InterPro" id="IPR011034">
    <property type="entry name" value="Formyl_transferase-like_C_sf"/>
</dbReference>
<dbReference type="HAMAP" id="MF_00527">
    <property type="entry name" value="3MGH"/>
    <property type="match status" value="1"/>
</dbReference>
<dbReference type="GO" id="GO:0003677">
    <property type="term" value="F:DNA binding"/>
    <property type="evidence" value="ECO:0007669"/>
    <property type="project" value="InterPro"/>
</dbReference>
<evidence type="ECO:0000313" key="7">
    <source>
        <dbReference type="EMBL" id="SKC50306.1"/>
    </source>
</evidence>
<evidence type="ECO:0000256" key="3">
    <source>
        <dbReference type="ARBA" id="ARBA00022801"/>
    </source>
</evidence>
<sequence length="241" mass="25564">MRASRSFFARDALEVAPELLGAHLTISSPDGDITVRITETEAYHGLGTGKVHDAGSHARMGKTARNATMFGEPGHLYVYFSYGMHNAVNVACSPEGVASGVLLRAGEIVAGEELARSRRPAAKTSRDLARGPGRLAQALGLVYTLHDGMDALSDTPLQASGSGGPRGPEHAGDERPLDPRTRAHLELPDVPPQHISSGPRTGVSGEAGSEAFPWRFWITDDPTVSPYRPAAPRTARRAPST</sequence>
<dbReference type="GO" id="GO:0003905">
    <property type="term" value="F:alkylbase DNA N-glycosylase activity"/>
    <property type="evidence" value="ECO:0007669"/>
    <property type="project" value="InterPro"/>
</dbReference>
<evidence type="ECO:0000256" key="2">
    <source>
        <dbReference type="ARBA" id="ARBA00022763"/>
    </source>
</evidence>
<dbReference type="PANTHER" id="PTHR10429">
    <property type="entry name" value="DNA-3-METHYLADENINE GLYCOSYLASE"/>
    <property type="match status" value="1"/>
</dbReference>
<dbReference type="EC" id="3.2.2.-" evidence="5"/>
<evidence type="ECO:0000256" key="6">
    <source>
        <dbReference type="SAM" id="MobiDB-lite"/>
    </source>
</evidence>
<dbReference type="Gene3D" id="3.10.300.10">
    <property type="entry name" value="Methylpurine-DNA glycosylase (MPG)"/>
    <property type="match status" value="1"/>
</dbReference>
<dbReference type="Proteomes" id="UP000190857">
    <property type="component" value="Unassembled WGS sequence"/>
</dbReference>
<accession>A0A1T5JG26</accession>
<dbReference type="InterPro" id="IPR003180">
    <property type="entry name" value="MPG"/>
</dbReference>
<keyword evidence="4 5" id="KW-0234">DNA repair</keyword>
<organism evidence="7 8">
    <name type="scientific">Okibacterium fritillariae</name>
    <dbReference type="NCBI Taxonomy" id="123320"/>
    <lineage>
        <taxon>Bacteria</taxon>
        <taxon>Bacillati</taxon>
        <taxon>Actinomycetota</taxon>
        <taxon>Actinomycetes</taxon>
        <taxon>Micrococcales</taxon>
        <taxon>Microbacteriaceae</taxon>
        <taxon>Okibacterium</taxon>
    </lineage>
</organism>
<dbReference type="GO" id="GO:0006284">
    <property type="term" value="P:base-excision repair"/>
    <property type="evidence" value="ECO:0007669"/>
    <property type="project" value="InterPro"/>
</dbReference>
<dbReference type="Pfam" id="PF02245">
    <property type="entry name" value="Pur_DNA_glyco"/>
    <property type="match status" value="1"/>
</dbReference>
<evidence type="ECO:0000313" key="8">
    <source>
        <dbReference type="Proteomes" id="UP000190857"/>
    </source>
</evidence>
<evidence type="ECO:0000256" key="5">
    <source>
        <dbReference type="HAMAP-Rule" id="MF_00527"/>
    </source>
</evidence>
<feature type="compositionally biased region" description="Basic and acidic residues" evidence="6">
    <location>
        <begin position="167"/>
        <end position="187"/>
    </location>
</feature>
<proteinExistence type="inferred from homology"/>
<dbReference type="PANTHER" id="PTHR10429:SF0">
    <property type="entry name" value="DNA-3-METHYLADENINE GLYCOSYLASE"/>
    <property type="match status" value="1"/>
</dbReference>
<keyword evidence="3 5" id="KW-0378">Hydrolase</keyword>
<evidence type="ECO:0000256" key="4">
    <source>
        <dbReference type="ARBA" id="ARBA00023204"/>
    </source>
</evidence>
<dbReference type="NCBIfam" id="NF002003">
    <property type="entry name" value="PRK00802.1-3"/>
    <property type="match status" value="1"/>
</dbReference>
<dbReference type="RefSeq" id="WP_079727528.1">
    <property type="nucleotide sequence ID" value="NZ_FUZP01000001.1"/>
</dbReference>
<keyword evidence="2 5" id="KW-0227">DNA damage</keyword>
<name>A0A1T5JG26_9MICO</name>
<keyword evidence="8" id="KW-1185">Reference proteome</keyword>
<dbReference type="InterPro" id="IPR036995">
    <property type="entry name" value="MPG_sf"/>
</dbReference>
<dbReference type="SUPFAM" id="SSF50486">
    <property type="entry name" value="FMT C-terminal domain-like"/>
    <property type="match status" value="1"/>
</dbReference>
<evidence type="ECO:0000256" key="1">
    <source>
        <dbReference type="ARBA" id="ARBA00009232"/>
    </source>
</evidence>
<dbReference type="AlphaFoldDB" id="A0A1T5JG26"/>